<accession>A0A4Y2V1G8</accession>
<reference evidence="2 3" key="1">
    <citation type="journal article" date="2019" name="Sci. Rep.">
        <title>Orb-weaving spider Araneus ventricosus genome elucidates the spidroin gene catalogue.</title>
        <authorList>
            <person name="Kono N."/>
            <person name="Nakamura H."/>
            <person name="Ohtoshi R."/>
            <person name="Moran D.A.P."/>
            <person name="Shinohara A."/>
            <person name="Yoshida Y."/>
            <person name="Fujiwara M."/>
            <person name="Mori M."/>
            <person name="Tomita M."/>
            <person name="Arakawa K."/>
        </authorList>
    </citation>
    <scope>NUCLEOTIDE SEQUENCE [LARGE SCALE GENOMIC DNA]</scope>
</reference>
<feature type="domain" description="Reverse transcriptase/retrotransposon-derived protein RNase H-like" evidence="1">
    <location>
        <begin position="132"/>
        <end position="182"/>
    </location>
</feature>
<proteinExistence type="predicted"/>
<dbReference type="InterPro" id="IPR041577">
    <property type="entry name" value="RT_RNaseH_2"/>
</dbReference>
<organism evidence="2 3">
    <name type="scientific">Araneus ventricosus</name>
    <name type="common">Orbweaver spider</name>
    <name type="synonym">Epeira ventricosa</name>
    <dbReference type="NCBI Taxonomy" id="182803"/>
    <lineage>
        <taxon>Eukaryota</taxon>
        <taxon>Metazoa</taxon>
        <taxon>Ecdysozoa</taxon>
        <taxon>Arthropoda</taxon>
        <taxon>Chelicerata</taxon>
        <taxon>Arachnida</taxon>
        <taxon>Araneae</taxon>
        <taxon>Araneomorphae</taxon>
        <taxon>Entelegynae</taxon>
        <taxon>Araneoidea</taxon>
        <taxon>Araneidae</taxon>
        <taxon>Araneus</taxon>
    </lineage>
</organism>
<evidence type="ECO:0000313" key="3">
    <source>
        <dbReference type="Proteomes" id="UP000499080"/>
    </source>
</evidence>
<dbReference type="AlphaFoldDB" id="A0A4Y2V1G8"/>
<comment type="caution">
    <text evidence="2">The sequence shown here is derived from an EMBL/GenBank/DDBJ whole genome shotgun (WGS) entry which is preliminary data.</text>
</comment>
<dbReference type="Proteomes" id="UP000499080">
    <property type="component" value="Unassembled WGS sequence"/>
</dbReference>
<dbReference type="InterPro" id="IPR043502">
    <property type="entry name" value="DNA/RNA_pol_sf"/>
</dbReference>
<dbReference type="EMBL" id="BGPR01041335">
    <property type="protein sequence ID" value="GBO17597.1"/>
    <property type="molecule type" value="Genomic_DNA"/>
</dbReference>
<dbReference type="Pfam" id="PF17919">
    <property type="entry name" value="RT_RNaseH_2"/>
    <property type="match status" value="1"/>
</dbReference>
<evidence type="ECO:0000313" key="2">
    <source>
        <dbReference type="EMBL" id="GBO17597.1"/>
    </source>
</evidence>
<gene>
    <name evidence="2" type="ORF">AVEN_250052_1</name>
</gene>
<evidence type="ECO:0000259" key="1">
    <source>
        <dbReference type="Pfam" id="PF17919"/>
    </source>
</evidence>
<dbReference type="GO" id="GO:0071897">
    <property type="term" value="P:DNA biosynthetic process"/>
    <property type="evidence" value="ECO:0007669"/>
    <property type="project" value="UniProtKB-ARBA"/>
</dbReference>
<keyword evidence="3" id="KW-1185">Reference proteome</keyword>
<protein>
    <recommendedName>
        <fullName evidence="1">Reverse transcriptase/retrotransposon-derived protein RNase H-like domain-containing protein</fullName>
    </recommendedName>
</protein>
<dbReference type="SUPFAM" id="SSF56672">
    <property type="entry name" value="DNA/RNA polymerases"/>
    <property type="match status" value="1"/>
</dbReference>
<name>A0A4Y2V1G8_ARAVE</name>
<dbReference type="OrthoDB" id="6932368at2759"/>
<sequence>MSKPIIGADFLKQYSLFIDLKNSCLRDPFTKFSSKGTTINHQDENITLIDSFAKFHGILNAYKDIFCPYPSSPKHKHNAVHRIITNGQPVFSRPRRLNLKQLAIAKQEFQVMMEQGICRPSPRIFDENEIFWTEESIKAFENSKEELAKANLLFHPSPDVQLALYVDASDFALGAALHHITDSN</sequence>